<feature type="region of interest" description="Disordered" evidence="1">
    <location>
        <begin position="1"/>
        <end position="88"/>
    </location>
</feature>
<feature type="compositionally biased region" description="Pro residues" evidence="1">
    <location>
        <begin position="20"/>
        <end position="30"/>
    </location>
</feature>
<gene>
    <name evidence="2" type="ORF">JAAARDRAFT_214613</name>
</gene>
<dbReference type="AlphaFoldDB" id="A0A067QCW6"/>
<dbReference type="OrthoDB" id="2143914at2759"/>
<sequence length="234" mass="25694">MNSDAPPLHLSDIIHTLSPSPVPSVPPPHPIQNLGEDVDVGGVGRQDENLGVPEEMQASSSSLRPSPQPHPRSSSSSPPPSPSQLLRQAQTISQLTHQRNLLLTQAEEERERWAAERLGWQRMAEALIAARKGENVTYREEELAQQISFIESEKKSLQHKKPKPASQPSNPNFHPSAPSSSPHPSPQPPPPNPEKHQGSKNHPPSQTTIPMVPRSRRRGRVRVGSIIVGMAIKF</sequence>
<organism evidence="2 3">
    <name type="scientific">Jaapia argillacea MUCL 33604</name>
    <dbReference type="NCBI Taxonomy" id="933084"/>
    <lineage>
        <taxon>Eukaryota</taxon>
        <taxon>Fungi</taxon>
        <taxon>Dikarya</taxon>
        <taxon>Basidiomycota</taxon>
        <taxon>Agaricomycotina</taxon>
        <taxon>Agaricomycetes</taxon>
        <taxon>Agaricomycetidae</taxon>
        <taxon>Jaapiales</taxon>
        <taxon>Jaapiaceae</taxon>
        <taxon>Jaapia</taxon>
    </lineage>
</organism>
<dbReference type="InParanoid" id="A0A067QCW6"/>
<feature type="compositionally biased region" description="Low complexity" evidence="1">
    <location>
        <begin position="59"/>
        <end position="76"/>
    </location>
</feature>
<dbReference type="HOGENOM" id="CLU_1185155_0_0_1"/>
<accession>A0A067QCW6</accession>
<dbReference type="Proteomes" id="UP000027265">
    <property type="component" value="Unassembled WGS sequence"/>
</dbReference>
<feature type="compositionally biased region" description="Low complexity" evidence="1">
    <location>
        <begin position="168"/>
        <end position="180"/>
    </location>
</feature>
<feature type="compositionally biased region" description="Polar residues" evidence="1">
    <location>
        <begin position="200"/>
        <end position="209"/>
    </location>
</feature>
<reference evidence="3" key="1">
    <citation type="journal article" date="2014" name="Proc. Natl. Acad. Sci. U.S.A.">
        <title>Extensive sampling of basidiomycete genomes demonstrates inadequacy of the white-rot/brown-rot paradigm for wood decay fungi.</title>
        <authorList>
            <person name="Riley R."/>
            <person name="Salamov A.A."/>
            <person name="Brown D.W."/>
            <person name="Nagy L.G."/>
            <person name="Floudas D."/>
            <person name="Held B.W."/>
            <person name="Levasseur A."/>
            <person name="Lombard V."/>
            <person name="Morin E."/>
            <person name="Otillar R."/>
            <person name="Lindquist E.A."/>
            <person name="Sun H."/>
            <person name="LaButti K.M."/>
            <person name="Schmutz J."/>
            <person name="Jabbour D."/>
            <person name="Luo H."/>
            <person name="Baker S.E."/>
            <person name="Pisabarro A.G."/>
            <person name="Walton J.D."/>
            <person name="Blanchette R.A."/>
            <person name="Henrissat B."/>
            <person name="Martin F."/>
            <person name="Cullen D."/>
            <person name="Hibbett D.S."/>
            <person name="Grigoriev I.V."/>
        </authorList>
    </citation>
    <scope>NUCLEOTIDE SEQUENCE [LARGE SCALE GENOMIC DNA]</scope>
    <source>
        <strain evidence="3">MUCL 33604</strain>
    </source>
</reference>
<evidence type="ECO:0000313" key="3">
    <source>
        <dbReference type="Proteomes" id="UP000027265"/>
    </source>
</evidence>
<evidence type="ECO:0000256" key="1">
    <source>
        <dbReference type="SAM" id="MobiDB-lite"/>
    </source>
</evidence>
<protein>
    <submittedName>
        <fullName evidence="2">Uncharacterized protein</fullName>
    </submittedName>
</protein>
<name>A0A067QCW6_9AGAM</name>
<feature type="compositionally biased region" description="Pro residues" evidence="1">
    <location>
        <begin position="181"/>
        <end position="192"/>
    </location>
</feature>
<feature type="region of interest" description="Disordered" evidence="1">
    <location>
        <begin position="150"/>
        <end position="220"/>
    </location>
</feature>
<evidence type="ECO:0000313" key="2">
    <source>
        <dbReference type="EMBL" id="KDQ63985.1"/>
    </source>
</evidence>
<proteinExistence type="predicted"/>
<dbReference type="EMBL" id="KL197709">
    <property type="protein sequence ID" value="KDQ63985.1"/>
    <property type="molecule type" value="Genomic_DNA"/>
</dbReference>
<keyword evidence="3" id="KW-1185">Reference proteome</keyword>